<name>A0AAD9GHM8_BABDI</name>
<dbReference type="AlphaFoldDB" id="A0AAD9GHM8"/>
<protein>
    <submittedName>
        <fullName evidence="1">Uncharacterized protein</fullName>
    </submittedName>
</protein>
<keyword evidence="2" id="KW-1185">Reference proteome</keyword>
<dbReference type="EMBL" id="JAHBMH010000024">
    <property type="protein sequence ID" value="KAK1938651.1"/>
    <property type="molecule type" value="Genomic_DNA"/>
</dbReference>
<proteinExistence type="predicted"/>
<reference evidence="1" key="2">
    <citation type="submission" date="2021-05" db="EMBL/GenBank/DDBJ databases">
        <authorList>
            <person name="Pain A."/>
        </authorList>
    </citation>
    <scope>NUCLEOTIDE SEQUENCE</scope>
    <source>
        <strain evidence="1">1802A</strain>
    </source>
</reference>
<comment type="caution">
    <text evidence="1">The sequence shown here is derived from an EMBL/GenBank/DDBJ whole genome shotgun (WGS) entry which is preliminary data.</text>
</comment>
<dbReference type="Proteomes" id="UP001195914">
    <property type="component" value="Unassembled WGS sequence"/>
</dbReference>
<evidence type="ECO:0000313" key="1">
    <source>
        <dbReference type="EMBL" id="KAK1938651.1"/>
    </source>
</evidence>
<evidence type="ECO:0000313" key="2">
    <source>
        <dbReference type="Proteomes" id="UP001195914"/>
    </source>
</evidence>
<reference evidence="1" key="1">
    <citation type="journal article" date="2014" name="Nucleic Acids Res.">
        <title>The evolutionary dynamics of variant antigen genes in Babesia reveal a history of genomic innovation underlying host-parasite interaction.</title>
        <authorList>
            <person name="Jackson A.P."/>
            <person name="Otto T.D."/>
            <person name="Darby A."/>
            <person name="Ramaprasad A."/>
            <person name="Xia D."/>
            <person name="Echaide I.E."/>
            <person name="Farber M."/>
            <person name="Gahlot S."/>
            <person name="Gamble J."/>
            <person name="Gupta D."/>
            <person name="Gupta Y."/>
            <person name="Jackson L."/>
            <person name="Malandrin L."/>
            <person name="Malas T.B."/>
            <person name="Moussa E."/>
            <person name="Nair M."/>
            <person name="Reid A.J."/>
            <person name="Sanders M."/>
            <person name="Sharma J."/>
            <person name="Tracey A."/>
            <person name="Quail M.A."/>
            <person name="Weir W."/>
            <person name="Wastling J.M."/>
            <person name="Hall N."/>
            <person name="Willadsen P."/>
            <person name="Lingelbach K."/>
            <person name="Shiels B."/>
            <person name="Tait A."/>
            <person name="Berriman M."/>
            <person name="Allred D.R."/>
            <person name="Pain A."/>
        </authorList>
    </citation>
    <scope>NUCLEOTIDE SEQUENCE</scope>
    <source>
        <strain evidence="1">1802A</strain>
    </source>
</reference>
<gene>
    <name evidence="1" type="ORF">X943_003148</name>
</gene>
<organism evidence="1 2">
    <name type="scientific">Babesia divergens</name>
    <dbReference type="NCBI Taxonomy" id="32595"/>
    <lineage>
        <taxon>Eukaryota</taxon>
        <taxon>Sar</taxon>
        <taxon>Alveolata</taxon>
        <taxon>Apicomplexa</taxon>
        <taxon>Aconoidasida</taxon>
        <taxon>Piroplasmida</taxon>
        <taxon>Babesiidae</taxon>
        <taxon>Babesia</taxon>
    </lineage>
</organism>
<sequence length="81" mass="9436">MVERLVNGTDNTSKAPKDLSDILDRPAIDHIQRIADEFLVFHDEMERYVIYMNHKTEGITVGELLEDLVYTWPPTTPNQDY</sequence>
<accession>A0AAD9GHM8</accession>